<dbReference type="AlphaFoldDB" id="A0A4C1Z3R5"/>
<accession>A0A4C1Z3R5</accession>
<sequence>MPVTYGRTDGRDETIRVPVLAWNPKKCNRRPGVSMCFIAGHTADSETAVSVNLSERMHHLKNNIFIVQYVNGAAVAWLSVCRLRLSQNLRRIRFESLPPANRAASLELKSESNQNPPRGSLAEYL</sequence>
<dbReference type="EMBL" id="BGZK01001531">
    <property type="protein sequence ID" value="GBP81793.1"/>
    <property type="molecule type" value="Genomic_DNA"/>
</dbReference>
<protein>
    <submittedName>
        <fullName evidence="2">Uncharacterized protein</fullName>
    </submittedName>
</protein>
<name>A0A4C1Z3R5_EUMVA</name>
<organism evidence="2 3">
    <name type="scientific">Eumeta variegata</name>
    <name type="common">Bagworm moth</name>
    <name type="synonym">Eumeta japonica</name>
    <dbReference type="NCBI Taxonomy" id="151549"/>
    <lineage>
        <taxon>Eukaryota</taxon>
        <taxon>Metazoa</taxon>
        <taxon>Ecdysozoa</taxon>
        <taxon>Arthropoda</taxon>
        <taxon>Hexapoda</taxon>
        <taxon>Insecta</taxon>
        <taxon>Pterygota</taxon>
        <taxon>Neoptera</taxon>
        <taxon>Endopterygota</taxon>
        <taxon>Lepidoptera</taxon>
        <taxon>Glossata</taxon>
        <taxon>Ditrysia</taxon>
        <taxon>Tineoidea</taxon>
        <taxon>Psychidae</taxon>
        <taxon>Oiketicinae</taxon>
        <taxon>Eumeta</taxon>
    </lineage>
</organism>
<reference evidence="2 3" key="1">
    <citation type="journal article" date="2019" name="Commun. Biol.">
        <title>The bagworm genome reveals a unique fibroin gene that provides high tensile strength.</title>
        <authorList>
            <person name="Kono N."/>
            <person name="Nakamura H."/>
            <person name="Ohtoshi R."/>
            <person name="Tomita M."/>
            <person name="Numata K."/>
            <person name="Arakawa K."/>
        </authorList>
    </citation>
    <scope>NUCLEOTIDE SEQUENCE [LARGE SCALE GENOMIC DNA]</scope>
</reference>
<comment type="caution">
    <text evidence="2">The sequence shown here is derived from an EMBL/GenBank/DDBJ whole genome shotgun (WGS) entry which is preliminary data.</text>
</comment>
<proteinExistence type="predicted"/>
<evidence type="ECO:0000313" key="3">
    <source>
        <dbReference type="Proteomes" id="UP000299102"/>
    </source>
</evidence>
<evidence type="ECO:0000256" key="1">
    <source>
        <dbReference type="SAM" id="MobiDB-lite"/>
    </source>
</evidence>
<gene>
    <name evidence="2" type="ORF">EVAR_64494_1</name>
</gene>
<evidence type="ECO:0000313" key="2">
    <source>
        <dbReference type="EMBL" id="GBP81793.1"/>
    </source>
</evidence>
<keyword evidence="3" id="KW-1185">Reference proteome</keyword>
<dbReference type="Proteomes" id="UP000299102">
    <property type="component" value="Unassembled WGS sequence"/>
</dbReference>
<feature type="region of interest" description="Disordered" evidence="1">
    <location>
        <begin position="104"/>
        <end position="125"/>
    </location>
</feature>